<protein>
    <submittedName>
        <fullName evidence="3">Uncharacterized protein</fullName>
    </submittedName>
</protein>
<comment type="caution">
    <text evidence="3">The sequence shown here is derived from an EMBL/GenBank/DDBJ whole genome shotgun (WGS) entry which is preliminary data.</text>
</comment>
<keyword evidence="2" id="KW-0472">Membrane</keyword>
<name>A0A9P8NC23_ASPFM</name>
<reference evidence="3" key="1">
    <citation type="submission" date="2021-08" db="EMBL/GenBank/DDBJ databases">
        <title>Global Aspergillus fumigatus from environmental and clinical sources.</title>
        <authorList>
            <person name="Barber A."/>
            <person name="Sae-Ong T."/>
        </authorList>
    </citation>
    <scope>NUCLEOTIDE SEQUENCE</scope>
    <source>
        <strain evidence="3">NRZ-2016-071</strain>
    </source>
</reference>
<gene>
    <name evidence="3" type="ORF">KXV57_008636</name>
</gene>
<dbReference type="AlphaFoldDB" id="A0A9P8NC23"/>
<dbReference type="Proteomes" id="UP000813423">
    <property type="component" value="Unassembled WGS sequence"/>
</dbReference>
<organism evidence="3 4">
    <name type="scientific">Aspergillus fumigatus</name>
    <name type="common">Neosartorya fumigata</name>
    <dbReference type="NCBI Taxonomy" id="746128"/>
    <lineage>
        <taxon>Eukaryota</taxon>
        <taxon>Fungi</taxon>
        <taxon>Dikarya</taxon>
        <taxon>Ascomycota</taxon>
        <taxon>Pezizomycotina</taxon>
        <taxon>Eurotiomycetes</taxon>
        <taxon>Eurotiomycetidae</taxon>
        <taxon>Eurotiales</taxon>
        <taxon>Aspergillaceae</taxon>
        <taxon>Aspergillus</taxon>
        <taxon>Aspergillus subgen. Fumigati</taxon>
    </lineage>
</organism>
<keyword evidence="2" id="KW-0812">Transmembrane</keyword>
<evidence type="ECO:0000313" key="3">
    <source>
        <dbReference type="EMBL" id="KAH1900116.1"/>
    </source>
</evidence>
<evidence type="ECO:0000256" key="1">
    <source>
        <dbReference type="SAM" id="MobiDB-lite"/>
    </source>
</evidence>
<feature type="transmembrane region" description="Helical" evidence="2">
    <location>
        <begin position="20"/>
        <end position="38"/>
    </location>
</feature>
<proteinExistence type="predicted"/>
<keyword evidence="2" id="KW-1133">Transmembrane helix</keyword>
<evidence type="ECO:0000313" key="4">
    <source>
        <dbReference type="Proteomes" id="UP000813423"/>
    </source>
</evidence>
<feature type="transmembrane region" description="Helical" evidence="2">
    <location>
        <begin position="58"/>
        <end position="76"/>
    </location>
</feature>
<evidence type="ECO:0000256" key="2">
    <source>
        <dbReference type="SAM" id="Phobius"/>
    </source>
</evidence>
<dbReference type="EMBL" id="JAIBSC010000079">
    <property type="protein sequence ID" value="KAH1900116.1"/>
    <property type="molecule type" value="Genomic_DNA"/>
</dbReference>
<feature type="region of interest" description="Disordered" evidence="1">
    <location>
        <begin position="115"/>
        <end position="135"/>
    </location>
</feature>
<accession>A0A9P8NC23</accession>
<feature type="compositionally biased region" description="Polar residues" evidence="1">
    <location>
        <begin position="120"/>
        <end position="129"/>
    </location>
</feature>
<sequence>MRSMAQKKLAHEQKRGRPGLMTDLLLIACVVVIVLNEVFIHLSDGIPTSEPPNAVGQWGPWVAVIMALAGSAIVECHRPAWEEWQRVLREEGVLVEAEKNPSLVPSLWMRLSNMGGKSPATESGPSRSSLAKGIA</sequence>